<gene>
    <name evidence="2" type="ORF">AWB67_05724</name>
</gene>
<accession>A0A158KJL4</accession>
<organism evidence="2 3">
    <name type="scientific">Caballeronia terrestris</name>
    <dbReference type="NCBI Taxonomy" id="1226301"/>
    <lineage>
        <taxon>Bacteria</taxon>
        <taxon>Pseudomonadati</taxon>
        <taxon>Pseudomonadota</taxon>
        <taxon>Betaproteobacteria</taxon>
        <taxon>Burkholderiales</taxon>
        <taxon>Burkholderiaceae</taxon>
        <taxon>Caballeronia</taxon>
    </lineage>
</organism>
<evidence type="ECO:0000313" key="3">
    <source>
        <dbReference type="Proteomes" id="UP000054925"/>
    </source>
</evidence>
<feature type="region of interest" description="Disordered" evidence="1">
    <location>
        <begin position="149"/>
        <end position="177"/>
    </location>
</feature>
<evidence type="ECO:0000256" key="1">
    <source>
        <dbReference type="SAM" id="MobiDB-lite"/>
    </source>
</evidence>
<comment type="caution">
    <text evidence="2">The sequence shown here is derived from an EMBL/GenBank/DDBJ whole genome shotgun (WGS) entry which is preliminary data.</text>
</comment>
<dbReference type="Proteomes" id="UP000054925">
    <property type="component" value="Unassembled WGS sequence"/>
</dbReference>
<reference evidence="2" key="1">
    <citation type="submission" date="2016-01" db="EMBL/GenBank/DDBJ databases">
        <authorList>
            <person name="Peeters C."/>
        </authorList>
    </citation>
    <scope>NUCLEOTIDE SEQUENCE [LARGE SCALE GENOMIC DNA]</scope>
    <source>
        <strain evidence="2">LMG 22937</strain>
    </source>
</reference>
<evidence type="ECO:0000313" key="2">
    <source>
        <dbReference type="EMBL" id="SAL80959.1"/>
    </source>
</evidence>
<proteinExistence type="predicted"/>
<keyword evidence="3" id="KW-1185">Reference proteome</keyword>
<protein>
    <submittedName>
        <fullName evidence="2">Uncharacterized protein</fullName>
    </submittedName>
</protein>
<dbReference type="EMBL" id="FCOL02000058">
    <property type="protein sequence ID" value="SAL80959.1"/>
    <property type="molecule type" value="Genomic_DNA"/>
</dbReference>
<sequence>MPNQSLRPVVCIDAWRTDTRKAHENSGLSTLCPKAHGTIFTINTSRYTRMQNVGAIPIARDPSGLAQLYFSGLGTSWENQTEAAATLAHFNPKVSRYDLNRAIGVSQLPAPVLSLFHQTGIWNVTARKLASLAKRHGPEVLAKRATRIDPSGRTTSREITDLLDDQEPMPPKRQRRDNNAPLALAAFYHNGLAQGRWTSLDSAAAVSDVWLRSDFAKAVAISKLPPTVLQLFEGRPFPFSLGEVLVRIQKVLGPSEISARAEKTLAQPKRRTTDQIVSTLLRVMPTDGVDLKIRATKKGFHFHFHVDFDHSNELFIDATEMAPIIQLSLNNLRMNRKSRR</sequence>
<dbReference type="AlphaFoldDB" id="A0A158KJL4"/>
<name>A0A158KJL4_9BURK</name>